<reference evidence="1 2" key="1">
    <citation type="submission" date="2018-04" db="EMBL/GenBank/DDBJ databases">
        <title>Genome sequencing reveals highly heavy metal resistance and biotechnology application of the novel Enterobacter cloacae amazonensis isolated from wastewater river in Manaus - Amazonas.</title>
        <authorList>
            <person name="Astolfi M.C.T."/>
            <person name="Carvalho E.B.D.S."/>
            <person name="Lacerda L.B."/>
            <person name="Pinto M.V."/>
            <person name="Nogueira V.B."/>
            <person name="Barros A.M."/>
            <person name="Astolfi-Filho S."/>
        </authorList>
    </citation>
    <scope>NUCLEOTIDE SEQUENCE [LARGE SCALE GENOMIC DNA]</scope>
    <source>
        <strain evidence="2">amazonensis</strain>
    </source>
</reference>
<evidence type="ECO:0000313" key="2">
    <source>
        <dbReference type="Proteomes" id="UP000241614"/>
    </source>
</evidence>
<dbReference type="OrthoDB" id="101884at2"/>
<dbReference type="Gene3D" id="2.40.160.130">
    <property type="entry name" value="Capsule assembly protein Wzi"/>
    <property type="match status" value="1"/>
</dbReference>
<dbReference type="Proteomes" id="UP000241614">
    <property type="component" value="Unassembled WGS sequence"/>
</dbReference>
<gene>
    <name evidence="1" type="ORF">DA103_09715</name>
</gene>
<evidence type="ECO:0000313" key="1">
    <source>
        <dbReference type="EMBL" id="PTM36034.1"/>
    </source>
</evidence>
<organism evidence="1 2">
    <name type="scientific">Enterobacter cloacae</name>
    <dbReference type="NCBI Taxonomy" id="550"/>
    <lineage>
        <taxon>Bacteria</taxon>
        <taxon>Pseudomonadati</taxon>
        <taxon>Pseudomonadota</taxon>
        <taxon>Gammaproteobacteria</taxon>
        <taxon>Enterobacterales</taxon>
        <taxon>Enterobacteriaceae</taxon>
        <taxon>Enterobacter</taxon>
        <taxon>Enterobacter cloacae complex</taxon>
    </lineage>
</organism>
<comment type="caution">
    <text evidence="1">The sequence shown here is derived from an EMBL/GenBank/DDBJ whole genome shotgun (WGS) entry which is preliminary data.</text>
</comment>
<dbReference type="InterPro" id="IPR038636">
    <property type="entry name" value="Wzi_sf"/>
</dbReference>
<dbReference type="EMBL" id="PZPP01000010">
    <property type="protein sequence ID" value="PTM36034.1"/>
    <property type="molecule type" value="Genomic_DNA"/>
</dbReference>
<sequence length="121" mass="13512">MRLPRRLPVKYAVFLASAVAFNVRGAGLIENDRQLRDDLAWLAGRHLFALSLSTRPLSESEISRTMAARYDARDPVSEQVVRRVQMRLAQIKTLIVPWGDVATGRDPLPQGPGIFSGQNSR</sequence>
<dbReference type="RefSeq" id="WP_108090129.1">
    <property type="nucleotide sequence ID" value="NZ_PZPP01000010.1"/>
</dbReference>
<proteinExistence type="predicted"/>
<protein>
    <submittedName>
        <fullName evidence="1">Uncharacterized protein</fullName>
    </submittedName>
</protein>
<accession>A0A2T4Y1I4</accession>
<dbReference type="AlphaFoldDB" id="A0A2T4Y1I4"/>
<name>A0A2T4Y1I4_ENTCL</name>